<keyword evidence="7 13" id="KW-0067">ATP-binding</keyword>
<evidence type="ECO:0000256" key="15">
    <source>
        <dbReference type="SAM" id="MobiDB-lite"/>
    </source>
</evidence>
<dbReference type="InterPro" id="IPR012340">
    <property type="entry name" value="NA-bd_OB-fold"/>
</dbReference>
<feature type="region of interest" description="Disordered" evidence="15">
    <location>
        <begin position="735"/>
        <end position="754"/>
    </location>
</feature>
<dbReference type="STRING" id="296587.C1FDV1"/>
<dbReference type="KEGG" id="mis:MICPUN_113356"/>
<dbReference type="Gene3D" id="2.40.50.140">
    <property type="entry name" value="Nucleic acid-binding proteins"/>
    <property type="match status" value="1"/>
</dbReference>
<dbReference type="InterPro" id="IPR018525">
    <property type="entry name" value="MCM_CS"/>
</dbReference>
<dbReference type="InterPro" id="IPR008049">
    <property type="entry name" value="MCM6"/>
</dbReference>
<dbReference type="InterPro" id="IPR027925">
    <property type="entry name" value="MCM_N"/>
</dbReference>
<organism evidence="17 18">
    <name type="scientific">Micromonas commoda (strain RCC299 / NOUM17 / CCMP2709)</name>
    <name type="common">Picoplanktonic green alga</name>
    <dbReference type="NCBI Taxonomy" id="296587"/>
    <lineage>
        <taxon>Eukaryota</taxon>
        <taxon>Viridiplantae</taxon>
        <taxon>Chlorophyta</taxon>
        <taxon>Mamiellophyceae</taxon>
        <taxon>Mamiellales</taxon>
        <taxon>Mamiellaceae</taxon>
        <taxon>Micromonas</taxon>
    </lineage>
</organism>
<dbReference type="RefSeq" id="XP_002507591.1">
    <property type="nucleotide sequence ID" value="XM_002507545.1"/>
</dbReference>
<dbReference type="Gene3D" id="3.40.50.300">
    <property type="entry name" value="P-loop containing nucleotide triphosphate hydrolases"/>
    <property type="match status" value="1"/>
</dbReference>
<dbReference type="InterPro" id="IPR001208">
    <property type="entry name" value="MCM_dom"/>
</dbReference>
<dbReference type="OMA" id="RHQQTDK"/>
<dbReference type="Pfam" id="PF14551">
    <property type="entry name" value="MCM_N"/>
    <property type="match status" value="1"/>
</dbReference>
<dbReference type="SUPFAM" id="SSF50249">
    <property type="entry name" value="Nucleic acid-binding proteins"/>
    <property type="match status" value="1"/>
</dbReference>
<dbReference type="EC" id="3.6.4.12" evidence="14"/>
<evidence type="ECO:0000256" key="12">
    <source>
        <dbReference type="ARBA" id="ARBA00053280"/>
    </source>
</evidence>
<dbReference type="PROSITE" id="PS00847">
    <property type="entry name" value="MCM_1"/>
    <property type="match status" value="1"/>
</dbReference>
<dbReference type="Pfam" id="PF17855">
    <property type="entry name" value="MCM_lid"/>
    <property type="match status" value="1"/>
</dbReference>
<dbReference type="GO" id="GO:0006270">
    <property type="term" value="P:DNA replication initiation"/>
    <property type="evidence" value="ECO:0007669"/>
    <property type="project" value="UniProtKB-UniRule"/>
</dbReference>
<evidence type="ECO:0000256" key="8">
    <source>
        <dbReference type="ARBA" id="ARBA00023125"/>
    </source>
</evidence>
<dbReference type="GO" id="GO:1902969">
    <property type="term" value="P:mitotic DNA replication"/>
    <property type="evidence" value="ECO:0007669"/>
    <property type="project" value="TreeGrafter"/>
</dbReference>
<dbReference type="InterPro" id="IPR041024">
    <property type="entry name" value="Mcm6_C"/>
</dbReference>
<dbReference type="GO" id="GO:1990518">
    <property type="term" value="F:single-stranded 3'-5' DNA helicase activity"/>
    <property type="evidence" value="ECO:0007669"/>
    <property type="project" value="TreeGrafter"/>
</dbReference>
<dbReference type="PANTHER" id="PTHR11630">
    <property type="entry name" value="DNA REPLICATION LICENSING FACTOR MCM FAMILY MEMBER"/>
    <property type="match status" value="1"/>
</dbReference>
<dbReference type="GO" id="GO:0000347">
    <property type="term" value="C:THO complex"/>
    <property type="evidence" value="ECO:0007669"/>
    <property type="project" value="UniProtKB-ARBA"/>
</dbReference>
<dbReference type="OrthoDB" id="1744952at2759"/>
<dbReference type="AlphaFoldDB" id="C1FDV1"/>
<dbReference type="GO" id="GO:0016887">
    <property type="term" value="F:ATP hydrolysis activity"/>
    <property type="evidence" value="ECO:0007669"/>
    <property type="project" value="RHEA"/>
</dbReference>
<dbReference type="InterPro" id="IPR027417">
    <property type="entry name" value="P-loop_NTPase"/>
</dbReference>
<comment type="subunit">
    <text evidence="14">Component of the MCM2-7 complex.</text>
</comment>
<dbReference type="GO" id="GO:0005524">
    <property type="term" value="F:ATP binding"/>
    <property type="evidence" value="ECO:0007669"/>
    <property type="project" value="UniProtKB-UniRule"/>
</dbReference>
<keyword evidence="10 14" id="KW-0131">Cell cycle</keyword>
<dbReference type="PRINTS" id="PR01662">
    <property type="entry name" value="MCMPROTEIN6"/>
</dbReference>
<dbReference type="InterPro" id="IPR033762">
    <property type="entry name" value="MCM_OB"/>
</dbReference>
<accession>C1FDV1</accession>
<dbReference type="PANTHER" id="PTHR11630:SF43">
    <property type="entry name" value="DNA REPLICATION LICENSING FACTOR MCM6"/>
    <property type="match status" value="1"/>
</dbReference>
<evidence type="ECO:0000256" key="11">
    <source>
        <dbReference type="ARBA" id="ARBA00047995"/>
    </source>
</evidence>
<evidence type="ECO:0000256" key="2">
    <source>
        <dbReference type="ARBA" id="ARBA00008010"/>
    </source>
</evidence>
<dbReference type="Pfam" id="PF18263">
    <property type="entry name" value="WHD_MCM6"/>
    <property type="match status" value="1"/>
</dbReference>
<keyword evidence="6 14" id="KW-0347">Helicase</keyword>
<reference evidence="17 18" key="1">
    <citation type="journal article" date="2009" name="Science">
        <title>Green evolution and dynamic adaptations revealed by genomes of the marine picoeukaryotes Micromonas.</title>
        <authorList>
            <person name="Worden A.Z."/>
            <person name="Lee J.H."/>
            <person name="Mock T."/>
            <person name="Rouze P."/>
            <person name="Simmons M.P."/>
            <person name="Aerts A.L."/>
            <person name="Allen A.E."/>
            <person name="Cuvelier M.L."/>
            <person name="Derelle E."/>
            <person name="Everett M.V."/>
            <person name="Foulon E."/>
            <person name="Grimwood J."/>
            <person name="Gundlach H."/>
            <person name="Henrissat B."/>
            <person name="Napoli C."/>
            <person name="McDonald S.M."/>
            <person name="Parker M.S."/>
            <person name="Rombauts S."/>
            <person name="Salamov A."/>
            <person name="Von Dassow P."/>
            <person name="Badger J.H."/>
            <person name="Coutinho P.M."/>
            <person name="Demir E."/>
            <person name="Dubchak I."/>
            <person name="Gentemann C."/>
            <person name="Eikrem W."/>
            <person name="Gready J.E."/>
            <person name="John U."/>
            <person name="Lanier W."/>
            <person name="Lindquist E.A."/>
            <person name="Lucas S."/>
            <person name="Mayer K.F."/>
            <person name="Moreau H."/>
            <person name="Not F."/>
            <person name="Otillar R."/>
            <person name="Panaud O."/>
            <person name="Pangilinan J."/>
            <person name="Paulsen I."/>
            <person name="Piegu B."/>
            <person name="Poliakov A."/>
            <person name="Robbens S."/>
            <person name="Schmutz J."/>
            <person name="Toulza E."/>
            <person name="Wyss T."/>
            <person name="Zelensky A."/>
            <person name="Zhou K."/>
            <person name="Armbrust E.V."/>
            <person name="Bhattacharya D."/>
            <person name="Goodenough U.W."/>
            <person name="Van de Peer Y."/>
            <person name="Grigoriev I.V."/>
        </authorList>
    </citation>
    <scope>NUCLEOTIDE SEQUENCE [LARGE SCALE GENOMIC DNA]</scope>
    <source>
        <strain evidence="18">RCC299 / NOUM17</strain>
    </source>
</reference>
<evidence type="ECO:0000256" key="7">
    <source>
        <dbReference type="ARBA" id="ARBA00022840"/>
    </source>
</evidence>
<dbReference type="SUPFAM" id="SSF52540">
    <property type="entry name" value="P-loop containing nucleoside triphosphate hydrolases"/>
    <property type="match status" value="1"/>
</dbReference>
<dbReference type="eggNOG" id="KOG0480">
    <property type="taxonomic scope" value="Eukaryota"/>
</dbReference>
<keyword evidence="4 13" id="KW-0547">Nucleotide-binding</keyword>
<keyword evidence="9" id="KW-0539">Nucleus</keyword>
<dbReference type="Pfam" id="PF17207">
    <property type="entry name" value="MCM_OB"/>
    <property type="match status" value="1"/>
</dbReference>
<dbReference type="InParanoid" id="C1FDV1"/>
<dbReference type="Pfam" id="PF00493">
    <property type="entry name" value="MCM"/>
    <property type="match status" value="1"/>
</dbReference>
<evidence type="ECO:0000256" key="10">
    <source>
        <dbReference type="ARBA" id="ARBA00023306"/>
    </source>
</evidence>
<dbReference type="Proteomes" id="UP000002009">
    <property type="component" value="Chromosome 1"/>
</dbReference>
<evidence type="ECO:0000256" key="6">
    <source>
        <dbReference type="ARBA" id="ARBA00022806"/>
    </source>
</evidence>
<dbReference type="GO" id="GO:0042555">
    <property type="term" value="C:MCM complex"/>
    <property type="evidence" value="ECO:0007669"/>
    <property type="project" value="UniProtKB-UniRule"/>
</dbReference>
<evidence type="ECO:0000256" key="14">
    <source>
        <dbReference type="RuleBase" id="RU368064"/>
    </source>
</evidence>
<dbReference type="FunFam" id="3.40.50.300:FF:000115">
    <property type="entry name" value="DNA helicase"/>
    <property type="match status" value="1"/>
</dbReference>
<dbReference type="SMART" id="SM00350">
    <property type="entry name" value="MCM"/>
    <property type="match status" value="1"/>
</dbReference>
<dbReference type="FunCoup" id="C1FDV1">
    <property type="interactions" value="1457"/>
</dbReference>
<dbReference type="PRINTS" id="PR01657">
    <property type="entry name" value="MCMFAMILY"/>
</dbReference>
<dbReference type="GO" id="GO:0000727">
    <property type="term" value="P:double-strand break repair via break-induced replication"/>
    <property type="evidence" value="ECO:0007669"/>
    <property type="project" value="TreeGrafter"/>
</dbReference>
<dbReference type="InterPro" id="IPR041562">
    <property type="entry name" value="MCM_lid"/>
</dbReference>
<evidence type="ECO:0000256" key="13">
    <source>
        <dbReference type="RuleBase" id="RU004070"/>
    </source>
</evidence>
<dbReference type="Gene3D" id="1.20.58.870">
    <property type="match status" value="1"/>
</dbReference>
<dbReference type="GO" id="GO:0003697">
    <property type="term" value="F:single-stranded DNA binding"/>
    <property type="evidence" value="ECO:0007669"/>
    <property type="project" value="TreeGrafter"/>
</dbReference>
<dbReference type="CDD" id="cd17757">
    <property type="entry name" value="MCM6"/>
    <property type="match status" value="1"/>
</dbReference>
<comment type="function">
    <text evidence="14">Acts as component of the MCM2-7 complex (MCM complex) which is the replicative helicase essential for 'once per cell cycle' DNA replication initiation and elongation in eukaryotic cells. The active ATPase sites in the MCM2-7 ring are formed through the interaction surfaces of two neighboring subunits such that a critical structure of a conserved arginine finger motif is provided in trans relative to the ATP-binding site of the Walker A box of the adjacent subunit. The six ATPase active sites, however, are likely to contribute differentially to the complex helicase activity.</text>
</comment>
<protein>
    <recommendedName>
        <fullName evidence="14">DNA replication licensing factor MCM6</fullName>
        <ecNumber evidence="14">3.6.4.12</ecNumber>
    </recommendedName>
</protein>
<keyword evidence="3 14" id="KW-0235">DNA replication</keyword>
<dbReference type="EMBL" id="CP001574">
    <property type="protein sequence ID" value="ACO68849.1"/>
    <property type="molecule type" value="Genomic_DNA"/>
</dbReference>
<dbReference type="Gene3D" id="3.30.1640.10">
    <property type="entry name" value="mini-chromosome maintenance (MCM) complex, chain A, domain 1"/>
    <property type="match status" value="1"/>
</dbReference>
<feature type="domain" description="MCM C-terminal AAA(+) ATPase" evidence="16">
    <location>
        <begin position="363"/>
        <end position="569"/>
    </location>
</feature>
<feature type="compositionally biased region" description="Polar residues" evidence="15">
    <location>
        <begin position="745"/>
        <end position="754"/>
    </location>
</feature>
<name>C1FDV1_MICCC</name>
<comment type="subcellular location">
    <subcellularLocation>
        <location evidence="1 14">Nucleus</location>
    </subcellularLocation>
</comment>
<evidence type="ECO:0000256" key="1">
    <source>
        <dbReference type="ARBA" id="ARBA00004123"/>
    </source>
</evidence>
<evidence type="ECO:0000256" key="3">
    <source>
        <dbReference type="ARBA" id="ARBA00022705"/>
    </source>
</evidence>
<proteinExistence type="inferred from homology"/>
<dbReference type="PROSITE" id="PS50051">
    <property type="entry name" value="MCM_2"/>
    <property type="match status" value="1"/>
</dbReference>
<comment type="similarity">
    <text evidence="2 13">Belongs to the MCM family.</text>
</comment>
<keyword evidence="5 14" id="KW-0378">Hydrolase</keyword>
<dbReference type="GeneID" id="8250510"/>
<evidence type="ECO:0000313" key="17">
    <source>
        <dbReference type="EMBL" id="ACO68849.1"/>
    </source>
</evidence>
<gene>
    <name evidence="17" type="primary">MCM</name>
    <name evidence="17" type="ORF">MICPUN_113356</name>
</gene>
<evidence type="ECO:0000256" key="4">
    <source>
        <dbReference type="ARBA" id="ARBA00022741"/>
    </source>
</evidence>
<dbReference type="FunFam" id="2.20.28.10:FF:000003">
    <property type="entry name" value="DNA helicase"/>
    <property type="match status" value="1"/>
</dbReference>
<evidence type="ECO:0000313" key="18">
    <source>
        <dbReference type="Proteomes" id="UP000002009"/>
    </source>
</evidence>
<comment type="catalytic activity">
    <reaction evidence="11 14">
        <text>ATP + H2O = ADP + phosphate + H(+)</text>
        <dbReference type="Rhea" id="RHEA:13065"/>
        <dbReference type="ChEBI" id="CHEBI:15377"/>
        <dbReference type="ChEBI" id="CHEBI:15378"/>
        <dbReference type="ChEBI" id="CHEBI:30616"/>
        <dbReference type="ChEBI" id="CHEBI:43474"/>
        <dbReference type="ChEBI" id="CHEBI:456216"/>
        <dbReference type="EC" id="3.6.4.12"/>
    </reaction>
</comment>
<keyword evidence="8 13" id="KW-0238">DNA-binding</keyword>
<keyword evidence="18" id="KW-1185">Reference proteome</keyword>
<dbReference type="Gene3D" id="2.20.28.10">
    <property type="match status" value="1"/>
</dbReference>
<evidence type="ECO:0000256" key="5">
    <source>
        <dbReference type="ARBA" id="ARBA00022801"/>
    </source>
</evidence>
<evidence type="ECO:0000259" key="16">
    <source>
        <dbReference type="PROSITE" id="PS50051"/>
    </source>
</evidence>
<sequence>MQTVSSSADDGGEIARIFLAFLNTFSSGELDTDNARYGKLPFRDYVEQLSEMCDRNGTTLYVDFKHLVKFDSNLAHDAIQPTFFKYEKYLRRAVREFVLEHRPESARWDRQREKDFWISFVNLPSILRLRELKAEAIGQLVAFSGTVTRTSDVRPELFLGSFRCVDCGIDCPNIQQDCRFTTPSNCANTSCTNRDKWTLKREDCTFVDWQRVRVQESGEEVPAGSLPRSMEVILRHEAVEEARAGDKMIFTGTLLAVLQGAPANMAGDRTEMGNGKAAHGEGKSSLRNLGTRELFYKTVFIANSVINTTGPSATRGGHAHESADPFTHGIGMCGDETSSKDVLQSFSREERRNLTLMADDPAIYDKFVRSIVPTVHGHMDIKRAIALMLFGGVHKETNEGINLRGDINVLIVGDPSCAKSQFLKYISSFLPRAVYTSGKSSSAAGLTATVAKDIETGEYCIEAGALMLADNGVCCIDEFDKMDAKDQAAIHEAMEQQTISLAKAGINATLNARTSILAAANPNGGRYDRSKKLKHNLSLPPAILSRFDLIHVMIDEPDEFRDYDLARHIVSLHQRQDEAMDVDYTLQQLRRYIRFARSVRPKLTPEARQEIVHAYMKLRQGDAQPGSQTAYRITVRQLEALIRLSEALARLHCRSDVQPSHVKEARRLLSESIVAVEAGELTLEDVAPLSNIKRSNPKVQDENLSAVSLEAVKIVHDHFSRVDGKHACLEGGITLPEPTERNGHHTSSPMETNSPISEVRSLMKVPMTIPFNRYQQVRNMLVKHIRQHEVRSKDVDHAEHTTQHGCFAPGMKQADLIRWYIDQVAVFEGITDSGKLLDELRVVRCIISRLVTQEGTLVIVQDQSGVEGGDEGNGNPSLGSVVPQDERIAQGVDGRILAVNPNYSFED</sequence>
<comment type="function">
    <text evidence="12">Probable component of the MCM2-7 complex (MCM complex) that may function as a DNA helicase and which is essential to undergo a single round of replication initiation and elongation per cell cycle in eukaryotic cells.</text>
</comment>
<evidence type="ECO:0000256" key="9">
    <source>
        <dbReference type="ARBA" id="ARBA00023242"/>
    </source>
</evidence>
<dbReference type="InterPro" id="IPR031327">
    <property type="entry name" value="MCM"/>
</dbReference>